<reference evidence="1 2" key="1">
    <citation type="submission" date="2016-09" db="EMBL/GenBank/DDBJ databases">
        <title>The draft genome of Dichanthelium oligosanthes: A C3 panicoid grass species.</title>
        <authorList>
            <person name="Studer A.J."/>
            <person name="Schnable J.C."/>
            <person name="Brutnell T.P."/>
        </authorList>
    </citation>
    <scope>NUCLEOTIDE SEQUENCE [LARGE SCALE GENOMIC DNA]</scope>
    <source>
        <strain evidence="2">cv. Kellogg 1175</strain>
        <tissue evidence="1">Leaf</tissue>
    </source>
</reference>
<evidence type="ECO:0000313" key="2">
    <source>
        <dbReference type="Proteomes" id="UP000095767"/>
    </source>
</evidence>
<dbReference type="Proteomes" id="UP000095767">
    <property type="component" value="Unassembled WGS sequence"/>
</dbReference>
<sequence length="45" mass="4885">MCWRAHGHARGHVISADSGRGHDFLPVADSGHGYGHRFLLADTDT</sequence>
<accession>A0A1E5WMB6</accession>
<evidence type="ECO:0000313" key="1">
    <source>
        <dbReference type="EMBL" id="OEL38508.1"/>
    </source>
</evidence>
<dbReference type="EMBL" id="LWDX02001500">
    <property type="protein sequence ID" value="OEL38508.1"/>
    <property type="molecule type" value="Genomic_DNA"/>
</dbReference>
<organism evidence="1 2">
    <name type="scientific">Dichanthelium oligosanthes</name>
    <dbReference type="NCBI Taxonomy" id="888268"/>
    <lineage>
        <taxon>Eukaryota</taxon>
        <taxon>Viridiplantae</taxon>
        <taxon>Streptophyta</taxon>
        <taxon>Embryophyta</taxon>
        <taxon>Tracheophyta</taxon>
        <taxon>Spermatophyta</taxon>
        <taxon>Magnoliopsida</taxon>
        <taxon>Liliopsida</taxon>
        <taxon>Poales</taxon>
        <taxon>Poaceae</taxon>
        <taxon>PACMAD clade</taxon>
        <taxon>Panicoideae</taxon>
        <taxon>Panicodae</taxon>
        <taxon>Paniceae</taxon>
        <taxon>Dichantheliinae</taxon>
        <taxon>Dichanthelium</taxon>
    </lineage>
</organism>
<keyword evidence="2" id="KW-1185">Reference proteome</keyword>
<proteinExistence type="predicted"/>
<comment type="caution">
    <text evidence="1">The sequence shown here is derived from an EMBL/GenBank/DDBJ whole genome shotgun (WGS) entry which is preliminary data.</text>
</comment>
<protein>
    <submittedName>
        <fullName evidence="1">Uncharacterized protein</fullName>
    </submittedName>
</protein>
<gene>
    <name evidence="1" type="ORF">BAE44_0000473</name>
</gene>
<name>A0A1E5WMB6_9POAL</name>
<dbReference type="AlphaFoldDB" id="A0A1E5WMB6"/>